<organism evidence="2">
    <name type="scientific">Rhodococcus hoagii (strain 103S)</name>
    <name type="common">Rhodococcus equi</name>
    <dbReference type="NCBI Taxonomy" id="685727"/>
    <lineage>
        <taxon>Bacteria</taxon>
        <taxon>Bacillati</taxon>
        <taxon>Actinomycetota</taxon>
        <taxon>Actinomycetes</taxon>
        <taxon>Mycobacteriales</taxon>
        <taxon>Nocardiaceae</taxon>
        <taxon>Prescottella</taxon>
    </lineage>
</organism>
<dbReference type="AlphaFoldDB" id="A0A3S5Y5D1"/>
<sequence>MSVGIAVLGRPGADRTPEQRSSRLAQHQDSVHALISKLEGLSESDLGDFLRLDVLREVLDRRVGQVGRYERAVFSEAFKVLVEEEFTVTNLEQCWRAN</sequence>
<name>A0A3S5Y5D1_RHOH1</name>
<dbReference type="Proteomes" id="UP001154400">
    <property type="component" value="Chromosome"/>
</dbReference>
<evidence type="ECO:0000313" key="2">
    <source>
        <dbReference type="EMBL" id="CBH47729.1"/>
    </source>
</evidence>
<feature type="region of interest" description="Disordered" evidence="1">
    <location>
        <begin position="1"/>
        <end position="26"/>
    </location>
</feature>
<evidence type="ECO:0000313" key="3">
    <source>
        <dbReference type="Proteomes" id="UP000006892"/>
    </source>
</evidence>
<protein>
    <submittedName>
        <fullName evidence="2">Uncharacterized protein</fullName>
    </submittedName>
</protein>
<gene>
    <name evidence="2" type="ordered locus">REQ_16560</name>
</gene>
<proteinExistence type="predicted"/>
<accession>A0A3S5Y5D1</accession>
<reference evidence="2" key="1">
    <citation type="journal article" date="2010" name="PLoS Genet.">
        <title>The genome of a pathogenic rhodococcus: cooptive virulence underpinned by key gene acquisitions.</title>
        <authorList>
            <person name="Letek M."/>
            <person name="Gonzalez P."/>
            <person name="Macarthur I."/>
            <person name="Rodriguez H."/>
            <person name="Freeman T.C."/>
            <person name="Valero-Rello A."/>
            <person name="Blanco M."/>
            <person name="Buckley T."/>
            <person name="Cherevach I."/>
            <person name="Fahey R."/>
            <person name="Hapeshi A."/>
            <person name="Holdstock J."/>
            <person name="Leadon D."/>
            <person name="Navas J."/>
            <person name="Ocampo A."/>
            <person name="Quail M.A."/>
            <person name="Sanders M."/>
            <person name="Scortti M.M."/>
            <person name="Prescott J.F."/>
            <person name="Fogarty U."/>
            <person name="Meijer W.G."/>
            <person name="Parkhill J."/>
            <person name="Bentley S.D."/>
            <person name="Vazquez-Boland J.A."/>
        </authorList>
    </citation>
    <scope>NUCLEOTIDE SEQUENCE [LARGE SCALE GENOMIC DNA]</scope>
    <source>
        <strain evidence="2 3">103S</strain>
    </source>
</reference>
<dbReference type="KEGG" id="req:REQ_16560"/>
<dbReference type="EMBL" id="FN563149">
    <property type="protein sequence ID" value="CBH47729.1"/>
    <property type="molecule type" value="Genomic_DNA"/>
</dbReference>
<feature type="compositionally biased region" description="Basic and acidic residues" evidence="1">
    <location>
        <begin position="12"/>
        <end position="21"/>
    </location>
</feature>
<evidence type="ECO:0000256" key="1">
    <source>
        <dbReference type="SAM" id="MobiDB-lite"/>
    </source>
</evidence>